<evidence type="ECO:0000313" key="3">
    <source>
        <dbReference type="Proteomes" id="UP000001935"/>
    </source>
</evidence>
<sequence>MLAAAAGRPAARVAAALLALALSGGVRLLPARPVSGPHRCSCRAHGEDHLCACAICNAQARRARKAARPEDLPPCHRDAARRAAAQEEERARRAALPGLLPTCGDPEGGLAAPGALDPFSVPARPALALAEWRTPCPTPAAVAPERAPRPAVPPPRPPAARAL</sequence>
<dbReference type="RefSeq" id="WP_011419544.1">
    <property type="nucleotide sequence ID" value="NC_007760.1"/>
</dbReference>
<reference evidence="2" key="1">
    <citation type="submission" date="2006-01" db="EMBL/GenBank/DDBJ databases">
        <title>Complete sequence of Anaeromyxobacter dehalogenans 2CP-C.</title>
        <authorList>
            <consortium name="US DOE Joint Genome Institute"/>
            <person name="Copeland A."/>
            <person name="Lucas S."/>
            <person name="Lapidus A."/>
            <person name="Barry K."/>
            <person name="Detter J.C."/>
            <person name="Glavina T."/>
            <person name="Hammon N."/>
            <person name="Israni S."/>
            <person name="Pitluck S."/>
            <person name="Brettin T."/>
            <person name="Bruce D."/>
            <person name="Han C."/>
            <person name="Tapia R."/>
            <person name="Gilna P."/>
            <person name="Kiss H."/>
            <person name="Schmutz J."/>
            <person name="Larimer F."/>
            <person name="Land M."/>
            <person name="Kyrpides N."/>
            <person name="Anderson I."/>
            <person name="Sanford R.A."/>
            <person name="Ritalahti K.M."/>
            <person name="Thomas H.S."/>
            <person name="Kirby J.R."/>
            <person name="Zhulin I.B."/>
            <person name="Loeffler F.E."/>
            <person name="Richardson P."/>
        </authorList>
    </citation>
    <scope>NUCLEOTIDE SEQUENCE</scope>
    <source>
        <strain evidence="2">2CP-C</strain>
    </source>
</reference>
<dbReference type="Proteomes" id="UP000001935">
    <property type="component" value="Chromosome"/>
</dbReference>
<dbReference type="AlphaFoldDB" id="Q2IN76"/>
<dbReference type="HOGENOM" id="CLU_1631929_0_0_7"/>
<proteinExistence type="predicted"/>
<dbReference type="STRING" id="290397.Adeh_0485"/>
<name>Q2IN76_ANADE</name>
<feature type="region of interest" description="Disordered" evidence="1">
    <location>
        <begin position="66"/>
        <end position="91"/>
    </location>
</feature>
<accession>Q2IN76</accession>
<organism evidence="2 3">
    <name type="scientific">Anaeromyxobacter dehalogenans (strain 2CP-C)</name>
    <dbReference type="NCBI Taxonomy" id="290397"/>
    <lineage>
        <taxon>Bacteria</taxon>
        <taxon>Pseudomonadati</taxon>
        <taxon>Myxococcota</taxon>
        <taxon>Myxococcia</taxon>
        <taxon>Myxococcales</taxon>
        <taxon>Cystobacterineae</taxon>
        <taxon>Anaeromyxobacteraceae</taxon>
        <taxon>Anaeromyxobacter</taxon>
    </lineage>
</organism>
<feature type="compositionally biased region" description="Basic and acidic residues" evidence="1">
    <location>
        <begin position="67"/>
        <end position="91"/>
    </location>
</feature>
<dbReference type="KEGG" id="ade:Adeh_0485"/>
<feature type="compositionally biased region" description="Pro residues" evidence="1">
    <location>
        <begin position="150"/>
        <end position="163"/>
    </location>
</feature>
<feature type="region of interest" description="Disordered" evidence="1">
    <location>
        <begin position="137"/>
        <end position="163"/>
    </location>
</feature>
<evidence type="ECO:0000313" key="2">
    <source>
        <dbReference type="EMBL" id="ABC80261.1"/>
    </source>
</evidence>
<dbReference type="EMBL" id="CP000251">
    <property type="protein sequence ID" value="ABC80261.1"/>
    <property type="molecule type" value="Genomic_DNA"/>
</dbReference>
<gene>
    <name evidence="2" type="ordered locus">Adeh_0485</name>
</gene>
<evidence type="ECO:0000256" key="1">
    <source>
        <dbReference type="SAM" id="MobiDB-lite"/>
    </source>
</evidence>
<protein>
    <submittedName>
        <fullName evidence="2">Uncharacterized protein</fullName>
    </submittedName>
</protein>